<proteinExistence type="inferred from homology"/>
<organism evidence="10">
    <name type="scientific">hydrothermal vent metagenome</name>
    <dbReference type="NCBI Taxonomy" id="652676"/>
    <lineage>
        <taxon>unclassified sequences</taxon>
        <taxon>metagenomes</taxon>
        <taxon>ecological metagenomes</taxon>
    </lineage>
</organism>
<dbReference type="GO" id="GO:0006227">
    <property type="term" value="P:dUDP biosynthetic process"/>
    <property type="evidence" value="ECO:0007669"/>
    <property type="project" value="TreeGrafter"/>
</dbReference>
<evidence type="ECO:0000256" key="6">
    <source>
        <dbReference type="ARBA" id="ARBA00022777"/>
    </source>
</evidence>
<dbReference type="GO" id="GO:0005829">
    <property type="term" value="C:cytosol"/>
    <property type="evidence" value="ECO:0007669"/>
    <property type="project" value="TreeGrafter"/>
</dbReference>
<dbReference type="AlphaFoldDB" id="A0A3B0VFE4"/>
<feature type="domain" description="Thymidylate kinase-like" evidence="9">
    <location>
        <begin position="5"/>
        <end position="193"/>
    </location>
</feature>
<evidence type="ECO:0000256" key="7">
    <source>
        <dbReference type="ARBA" id="ARBA00022840"/>
    </source>
</evidence>
<dbReference type="Pfam" id="PF02223">
    <property type="entry name" value="Thymidylate_kin"/>
    <property type="match status" value="1"/>
</dbReference>
<evidence type="ECO:0000256" key="8">
    <source>
        <dbReference type="ARBA" id="ARBA00048743"/>
    </source>
</evidence>
<name>A0A3B0VFE4_9ZZZZ</name>
<dbReference type="FunFam" id="3.40.50.300:FF:000225">
    <property type="entry name" value="Thymidylate kinase"/>
    <property type="match status" value="1"/>
</dbReference>
<dbReference type="InterPro" id="IPR018094">
    <property type="entry name" value="Thymidylate_kinase"/>
</dbReference>
<dbReference type="GO" id="GO:0005524">
    <property type="term" value="F:ATP binding"/>
    <property type="evidence" value="ECO:0007669"/>
    <property type="project" value="UniProtKB-KW"/>
</dbReference>
<dbReference type="PANTHER" id="PTHR10344:SF4">
    <property type="entry name" value="UMP-CMP KINASE 2, MITOCHONDRIAL"/>
    <property type="match status" value="1"/>
</dbReference>
<feature type="non-terminal residue" evidence="10">
    <location>
        <position position="196"/>
    </location>
</feature>
<protein>
    <recommendedName>
        <fullName evidence="2">dTMP kinase</fullName>
        <ecNumber evidence="2">2.7.4.9</ecNumber>
    </recommendedName>
</protein>
<dbReference type="HAMAP" id="MF_00165">
    <property type="entry name" value="Thymidylate_kinase"/>
    <property type="match status" value="1"/>
</dbReference>
<evidence type="ECO:0000256" key="2">
    <source>
        <dbReference type="ARBA" id="ARBA00012980"/>
    </source>
</evidence>
<keyword evidence="7" id="KW-0067">ATP-binding</keyword>
<dbReference type="GO" id="GO:0004798">
    <property type="term" value="F:dTMP kinase activity"/>
    <property type="evidence" value="ECO:0007669"/>
    <property type="project" value="UniProtKB-EC"/>
</dbReference>
<dbReference type="NCBIfam" id="TIGR00041">
    <property type="entry name" value="DTMP_kinase"/>
    <property type="match status" value="1"/>
</dbReference>
<keyword evidence="4" id="KW-0545">Nucleotide biosynthesis</keyword>
<comment type="similarity">
    <text evidence="1">Belongs to the thymidylate kinase family.</text>
</comment>
<comment type="catalytic activity">
    <reaction evidence="8">
        <text>dTMP + ATP = dTDP + ADP</text>
        <dbReference type="Rhea" id="RHEA:13517"/>
        <dbReference type="ChEBI" id="CHEBI:30616"/>
        <dbReference type="ChEBI" id="CHEBI:58369"/>
        <dbReference type="ChEBI" id="CHEBI:63528"/>
        <dbReference type="ChEBI" id="CHEBI:456216"/>
        <dbReference type="EC" id="2.7.4.9"/>
    </reaction>
</comment>
<dbReference type="PROSITE" id="PS01331">
    <property type="entry name" value="THYMIDYLATE_KINASE"/>
    <property type="match status" value="1"/>
</dbReference>
<keyword evidence="5" id="KW-0547">Nucleotide-binding</keyword>
<dbReference type="InterPro" id="IPR027417">
    <property type="entry name" value="P-loop_NTPase"/>
</dbReference>
<reference evidence="10" key="1">
    <citation type="submission" date="2018-06" db="EMBL/GenBank/DDBJ databases">
        <authorList>
            <person name="Zhirakovskaya E."/>
        </authorList>
    </citation>
    <scope>NUCLEOTIDE SEQUENCE</scope>
</reference>
<evidence type="ECO:0000313" key="10">
    <source>
        <dbReference type="EMBL" id="VAW30504.1"/>
    </source>
</evidence>
<dbReference type="SUPFAM" id="SSF52540">
    <property type="entry name" value="P-loop containing nucleoside triphosphate hydrolases"/>
    <property type="match status" value="1"/>
</dbReference>
<sequence length="196" mass="21508">MFITFEGPEGSGKSSQIKLLAAFLQAQGLSVVTTREPGGTPIGDEIRVCVHNVANTAMTPIAEMLLYSASRAQLVETLIRPSLAAGHIVLCDRFADSTIAYQGYGRGLNLDHLRQVTKIATGGLQPTLTFLLDIDVKRGLARRTGGGLEMNRLDLETVHFHQRVREGYHQLMMAEPDRWVVLDAERPLATIQADLQ</sequence>
<evidence type="ECO:0000256" key="3">
    <source>
        <dbReference type="ARBA" id="ARBA00022679"/>
    </source>
</evidence>
<accession>A0A3B0VFE4</accession>
<dbReference type="InterPro" id="IPR018095">
    <property type="entry name" value="Thymidylate_kin_CS"/>
</dbReference>
<dbReference type="CDD" id="cd01672">
    <property type="entry name" value="TMPK"/>
    <property type="match status" value="1"/>
</dbReference>
<dbReference type="InterPro" id="IPR039430">
    <property type="entry name" value="Thymidylate_kin-like_dom"/>
</dbReference>
<dbReference type="PANTHER" id="PTHR10344">
    <property type="entry name" value="THYMIDYLATE KINASE"/>
    <property type="match status" value="1"/>
</dbReference>
<dbReference type="GO" id="GO:0006235">
    <property type="term" value="P:dTTP biosynthetic process"/>
    <property type="evidence" value="ECO:0007669"/>
    <property type="project" value="TreeGrafter"/>
</dbReference>
<keyword evidence="3 10" id="KW-0808">Transferase</keyword>
<dbReference type="EC" id="2.7.4.9" evidence="2"/>
<keyword evidence="6 10" id="KW-0418">Kinase</keyword>
<evidence type="ECO:0000256" key="4">
    <source>
        <dbReference type="ARBA" id="ARBA00022727"/>
    </source>
</evidence>
<dbReference type="GO" id="GO:0006233">
    <property type="term" value="P:dTDP biosynthetic process"/>
    <property type="evidence" value="ECO:0007669"/>
    <property type="project" value="InterPro"/>
</dbReference>
<gene>
    <name evidence="10" type="ORF">MNBD_CHLOROFLEXI01-3060</name>
</gene>
<evidence type="ECO:0000256" key="1">
    <source>
        <dbReference type="ARBA" id="ARBA00009776"/>
    </source>
</evidence>
<evidence type="ECO:0000259" key="9">
    <source>
        <dbReference type="Pfam" id="PF02223"/>
    </source>
</evidence>
<dbReference type="EMBL" id="UOEU01000057">
    <property type="protein sequence ID" value="VAW30504.1"/>
    <property type="molecule type" value="Genomic_DNA"/>
</dbReference>
<evidence type="ECO:0000256" key="5">
    <source>
        <dbReference type="ARBA" id="ARBA00022741"/>
    </source>
</evidence>
<dbReference type="Gene3D" id="3.40.50.300">
    <property type="entry name" value="P-loop containing nucleotide triphosphate hydrolases"/>
    <property type="match status" value="1"/>
</dbReference>